<dbReference type="OrthoDB" id="7694678at2759"/>
<dbReference type="AlphaFoldDB" id="A0A1Y2FW94"/>
<evidence type="ECO:0000256" key="2">
    <source>
        <dbReference type="ARBA" id="ARBA00022692"/>
    </source>
</evidence>
<dbReference type="PANTHER" id="PTHR13325:SF3">
    <property type="entry name" value="MEMBRANE-BOUND TRANSCRIPTION FACTOR SITE-2 PROTEASE"/>
    <property type="match status" value="1"/>
</dbReference>
<dbReference type="InterPro" id="IPR001193">
    <property type="entry name" value="MBTPS2"/>
</dbReference>
<evidence type="ECO:0000256" key="7">
    <source>
        <dbReference type="SAM" id="SignalP"/>
    </source>
</evidence>
<dbReference type="InterPro" id="IPR008915">
    <property type="entry name" value="Peptidase_M50"/>
</dbReference>
<reference evidence="9 10" key="1">
    <citation type="submission" date="2016-07" db="EMBL/GenBank/DDBJ databases">
        <title>Pervasive Adenine N6-methylation of Active Genes in Fungi.</title>
        <authorList>
            <consortium name="DOE Joint Genome Institute"/>
            <person name="Mondo S.J."/>
            <person name="Dannebaum R.O."/>
            <person name="Kuo R.C."/>
            <person name="Labutti K."/>
            <person name="Haridas S."/>
            <person name="Kuo A."/>
            <person name="Salamov A."/>
            <person name="Ahrendt S.R."/>
            <person name="Lipzen A."/>
            <person name="Sullivan W."/>
            <person name="Andreopoulos W.B."/>
            <person name="Clum A."/>
            <person name="Lindquist E."/>
            <person name="Daum C."/>
            <person name="Ramamoorthy G.K."/>
            <person name="Gryganskyi A."/>
            <person name="Culley D."/>
            <person name="Magnuson J.K."/>
            <person name="James T.Y."/>
            <person name="O'Malley M.A."/>
            <person name="Stajich J.E."/>
            <person name="Spatafora J.W."/>
            <person name="Visel A."/>
            <person name="Grigoriev I.V."/>
        </authorList>
    </citation>
    <scope>NUCLEOTIDE SEQUENCE [LARGE SCALE GENOMIC DNA]</scope>
    <source>
        <strain evidence="9 10">62-1032</strain>
    </source>
</reference>
<evidence type="ECO:0000256" key="4">
    <source>
        <dbReference type="ARBA" id="ARBA00023136"/>
    </source>
</evidence>
<dbReference type="Proteomes" id="UP000193467">
    <property type="component" value="Unassembled WGS sequence"/>
</dbReference>
<dbReference type="PRINTS" id="PR01000">
    <property type="entry name" value="SREBPS2PTASE"/>
</dbReference>
<dbReference type="Pfam" id="PF02163">
    <property type="entry name" value="Peptidase_M50"/>
    <property type="match status" value="1"/>
</dbReference>
<keyword evidence="2 6" id="KW-0812">Transmembrane</keyword>
<keyword evidence="10" id="KW-1185">Reference proteome</keyword>
<evidence type="ECO:0000256" key="1">
    <source>
        <dbReference type="ARBA" id="ARBA00004127"/>
    </source>
</evidence>
<feature type="transmembrane region" description="Helical" evidence="6">
    <location>
        <begin position="555"/>
        <end position="574"/>
    </location>
</feature>
<proteinExistence type="predicted"/>
<dbReference type="GO" id="GO:1905897">
    <property type="term" value="P:regulation of response to endoplasmic reticulum stress"/>
    <property type="evidence" value="ECO:0007669"/>
    <property type="project" value="TreeGrafter"/>
</dbReference>
<feature type="domain" description="Peptidase M50" evidence="8">
    <location>
        <begin position="174"/>
        <end position="506"/>
    </location>
</feature>
<evidence type="ECO:0000259" key="8">
    <source>
        <dbReference type="Pfam" id="PF02163"/>
    </source>
</evidence>
<keyword evidence="3 6" id="KW-1133">Transmembrane helix</keyword>
<accession>A0A1Y2FW94</accession>
<keyword evidence="7" id="KW-0732">Signal</keyword>
<name>A0A1Y2FW94_9BASI</name>
<evidence type="ECO:0000313" key="10">
    <source>
        <dbReference type="Proteomes" id="UP000193467"/>
    </source>
</evidence>
<evidence type="ECO:0000256" key="5">
    <source>
        <dbReference type="ARBA" id="ARBA00032658"/>
    </source>
</evidence>
<dbReference type="GO" id="GO:0016020">
    <property type="term" value="C:membrane"/>
    <property type="evidence" value="ECO:0007669"/>
    <property type="project" value="InterPro"/>
</dbReference>
<dbReference type="GO" id="GO:0031293">
    <property type="term" value="P:membrane protein intracellular domain proteolysis"/>
    <property type="evidence" value="ECO:0007669"/>
    <property type="project" value="TreeGrafter"/>
</dbReference>
<dbReference type="STRING" id="106004.A0A1Y2FW94"/>
<dbReference type="GO" id="GO:0005737">
    <property type="term" value="C:cytoplasm"/>
    <property type="evidence" value="ECO:0007669"/>
    <property type="project" value="TreeGrafter"/>
</dbReference>
<evidence type="ECO:0000313" key="9">
    <source>
        <dbReference type="EMBL" id="ORY88273.1"/>
    </source>
</evidence>
<evidence type="ECO:0000256" key="3">
    <source>
        <dbReference type="ARBA" id="ARBA00022989"/>
    </source>
</evidence>
<dbReference type="GO" id="GO:0004222">
    <property type="term" value="F:metalloendopeptidase activity"/>
    <property type="evidence" value="ECO:0007669"/>
    <property type="project" value="InterPro"/>
</dbReference>
<dbReference type="PANTHER" id="PTHR13325">
    <property type="entry name" value="PROTEASE M50 MEMBRANE-BOUND TRANSCRIPTION FACTOR SITE 2 PROTEASE"/>
    <property type="match status" value="1"/>
</dbReference>
<organism evidence="9 10">
    <name type="scientific">Leucosporidium creatinivorum</name>
    <dbReference type="NCBI Taxonomy" id="106004"/>
    <lineage>
        <taxon>Eukaryota</taxon>
        <taxon>Fungi</taxon>
        <taxon>Dikarya</taxon>
        <taxon>Basidiomycota</taxon>
        <taxon>Pucciniomycotina</taxon>
        <taxon>Microbotryomycetes</taxon>
        <taxon>Leucosporidiales</taxon>
        <taxon>Leucosporidium</taxon>
    </lineage>
</organism>
<dbReference type="GO" id="GO:0012505">
    <property type="term" value="C:endomembrane system"/>
    <property type="evidence" value="ECO:0007669"/>
    <property type="project" value="UniProtKB-SubCell"/>
</dbReference>
<comment type="subcellular location">
    <subcellularLocation>
        <location evidence="1">Endomembrane system</location>
        <topology evidence="1">Multi-pass membrane protein</topology>
    </subcellularLocation>
</comment>
<evidence type="ECO:0000256" key="6">
    <source>
        <dbReference type="SAM" id="Phobius"/>
    </source>
</evidence>
<gene>
    <name evidence="9" type="ORF">BCR35DRAFT_301797</name>
</gene>
<dbReference type="InParanoid" id="A0A1Y2FW94"/>
<protein>
    <recommendedName>
        <fullName evidence="5">Endopeptidase S2P</fullName>
    </recommendedName>
</protein>
<feature type="signal peptide" evidence="7">
    <location>
        <begin position="1"/>
        <end position="23"/>
    </location>
</feature>
<keyword evidence="4 6" id="KW-0472">Membrane</keyword>
<comment type="caution">
    <text evidence="9">The sequence shown here is derived from an EMBL/GenBank/DDBJ whole genome shotgun (WGS) entry which is preliminary data.</text>
</comment>
<dbReference type="EMBL" id="MCGR01000011">
    <property type="protein sequence ID" value="ORY88273.1"/>
    <property type="molecule type" value="Genomic_DNA"/>
</dbReference>
<feature type="chain" id="PRO_5012530921" description="Endopeptidase S2P" evidence="7">
    <location>
        <begin position="24"/>
        <end position="578"/>
    </location>
</feature>
<sequence length="578" mass="62952">MFLGAGLVVFWLLLHIFLKPSEDVALTLSPDSRRRSSTPPRSTHWTLSLLSLHISTTAFNHLPPALIQPFRKRRRRKLSLVVKDDERPLSWFWEMGALAGVVGLLIAQGVLAWAALKSVTVLLRLLSADKTAAPRLAKRAVEHATKRASPAAELLLRPVIPGLTQPLSALPLLLAALLFAQIFHELGHALAAASESIPVLSAGVHLWIALPTFYVALPSSAPSLRISAAGVWHNMVLVLVVWLLSSEGGGVGRVLASGFFRGVDRGVAVIEVDSSSPLHPYLPASSVITHLDDLELDSSSKPLDLWATYLITLPTTSSTSDGPSYSSLGWCLPVADFSISIPPPCCTSAAPLASSTSHDLCFAMDDPLERDRQSHACLDPLPLFYPSKVIPQRCLDGKKCGQGLGCATLARREMVLRIGVGPNEREKVGRTVVWQGRRSAVLHHVSVSDSLPRFWWVPKTWLRGTERFYSHLLSLSLAVAFFNLLPLPHLDGSEILTSFLTAIASTSDRNLEEGLGILVPPPPGLLENVLEWMRGFRWLSRMADAEELIGRRLRVWTFAVGAVLVTTTAAVEIISASR</sequence>